<dbReference type="Pfam" id="PF00350">
    <property type="entry name" value="Dynamin_N"/>
    <property type="match status" value="1"/>
</dbReference>
<accession>A0ABY4EDG0</accession>
<reference evidence="9" key="1">
    <citation type="submission" date="2021-12" db="EMBL/GenBank/DDBJ databases">
        <authorList>
            <person name="Veyrier F.J."/>
        </authorList>
    </citation>
    <scope>NUCLEOTIDE SEQUENCE</scope>
    <source>
        <strain evidence="9">SAG 1488-6</strain>
    </source>
</reference>
<reference evidence="9" key="2">
    <citation type="journal article" date="2022" name="Res Sq">
        <title>Evolution of multicellular longitudinally dividing oral cavity symbionts (Neisseriaceae).</title>
        <authorList>
            <person name="Nyongesa S."/>
            <person name="Weber P."/>
            <person name="Bernet E."/>
            <person name="Pullido F."/>
            <person name="Nieckarz M."/>
            <person name="Delaby M."/>
            <person name="Nieves C."/>
            <person name="Viehboeck T."/>
            <person name="Krause N."/>
            <person name="Rivera-Millot A."/>
            <person name="Nakamura A."/>
            <person name="Vischer N."/>
            <person name="VanNieuwenhze M."/>
            <person name="Brun Y."/>
            <person name="Cava F."/>
            <person name="Bulgheresi S."/>
            <person name="Veyrier F."/>
        </authorList>
    </citation>
    <scope>NUCLEOTIDE SEQUENCE</scope>
    <source>
        <strain evidence="9">SAG 1488-6</strain>
    </source>
</reference>
<keyword evidence="2" id="KW-0547">Nucleotide-binding</keyword>
<evidence type="ECO:0000256" key="3">
    <source>
        <dbReference type="ARBA" id="ARBA00022801"/>
    </source>
</evidence>
<dbReference type="PANTHER" id="PTHR10465">
    <property type="entry name" value="TRANSMEMBRANE GTPASE FZO1"/>
    <property type="match status" value="1"/>
</dbReference>
<sequence>MTTTHTQPAPSNNYNPQQLLAFRDELTRVLSHQISLLHEMTALGLVPFHKENHDLMIDDKHLPEMVKLLEGEKHKLQNFDVILAIVGTMKAGKSTTINAIVGKEIMPNRNRPMTAIPTLICHKKGQTEPRITFNNHPINDFLEQVHKYLKLNTKSIDNLQPELQKLCMGVLKGVRFENNSTGAKRVFNVLSHFNDLVRLSEALEMGVEFPFSSYRDIHQLPIIEVEFDYLKNAGPSSGRLMLLDTPGPNEAKQPQLKVMLEEQLRRSSAVVLVLDYTQLKSEAEAEVRDQLSKIPKIDQSRLYTFVNKFDQKNANADDARMTKVLVASDLLAGRIQIDRVYPISAQDAYLANRLSNYMRVYREKPVYVESSWVADFAKKAFGEIDEEEWAEYSEKTIYRRIERLLERSNIKEPVEQVIVSANDNAPYLAICSALVDVDKVFNDIKNVFSINGYFSRQVELNEQDLERIKAAIVQMQQDQKKVNELSKKLTHEFKDSLAKLKKDLNRSAQRIIFDVESQTQRAIAKLSSEMDKNLLDAQQKYREASGLPKILRMFKGNKGEGEEGEVSSKDKRREAAAQLAASEDSRENQLTSKILTVSAQDKDAFFEMMNDVTLSLSVMANDHATQAVQTHLGIMQQGLEEIQEEYRQSFDSIKRKFSNEGIDLKVTLPSHFAMTPRSVNKIEFKQTSVKSEMRTKVIEQSGAWGWVKRAAATPFSADWGTDDVEYELYQVDLVKISGQIAEAIYTRVIKPIISEAEFDVGVKSGSIDEYAVSIQAQVDSLLNELQQAIENEKLPYEEKARRKDKLNQIAKQNFKVEGRIQFIKEAFNI</sequence>
<feature type="coiled-coil region" evidence="7">
    <location>
        <begin position="458"/>
        <end position="488"/>
    </location>
</feature>
<dbReference type="InterPro" id="IPR045063">
    <property type="entry name" value="Dynamin_N"/>
</dbReference>
<dbReference type="InterPro" id="IPR027417">
    <property type="entry name" value="P-loop_NTPase"/>
</dbReference>
<dbReference type="PANTHER" id="PTHR10465:SF0">
    <property type="entry name" value="SARCALUMENIN"/>
    <property type="match status" value="1"/>
</dbReference>
<evidence type="ECO:0000256" key="5">
    <source>
        <dbReference type="ARBA" id="ARBA00023134"/>
    </source>
</evidence>
<evidence type="ECO:0000313" key="10">
    <source>
        <dbReference type="Proteomes" id="UP000832034"/>
    </source>
</evidence>
<feature type="domain" description="Dynamin-type G" evidence="8">
    <location>
        <begin position="77"/>
        <end position="406"/>
    </location>
</feature>
<dbReference type="InterPro" id="IPR027094">
    <property type="entry name" value="Mitofusin_fam"/>
</dbReference>
<comment type="subcellular location">
    <subcellularLocation>
        <location evidence="1">Membrane</location>
    </subcellularLocation>
</comment>
<evidence type="ECO:0000313" key="9">
    <source>
        <dbReference type="EMBL" id="UOO92688.1"/>
    </source>
</evidence>
<keyword evidence="10" id="KW-1185">Reference proteome</keyword>
<dbReference type="EMBL" id="CP091512">
    <property type="protein sequence ID" value="UOO92688.1"/>
    <property type="molecule type" value="Genomic_DNA"/>
</dbReference>
<evidence type="ECO:0000256" key="4">
    <source>
        <dbReference type="ARBA" id="ARBA00023054"/>
    </source>
</evidence>
<evidence type="ECO:0000259" key="8">
    <source>
        <dbReference type="PROSITE" id="PS51718"/>
    </source>
</evidence>
<evidence type="ECO:0000256" key="2">
    <source>
        <dbReference type="ARBA" id="ARBA00022741"/>
    </source>
</evidence>
<keyword evidence="6" id="KW-0472">Membrane</keyword>
<keyword evidence="4 7" id="KW-0175">Coiled coil</keyword>
<dbReference type="Proteomes" id="UP000832034">
    <property type="component" value="Chromosome"/>
</dbReference>
<evidence type="ECO:0000256" key="6">
    <source>
        <dbReference type="ARBA" id="ARBA00023136"/>
    </source>
</evidence>
<dbReference type="SUPFAM" id="SSF52540">
    <property type="entry name" value="P-loop containing nucleoside triphosphate hydrolases"/>
    <property type="match status" value="1"/>
</dbReference>
<evidence type="ECO:0000256" key="1">
    <source>
        <dbReference type="ARBA" id="ARBA00004370"/>
    </source>
</evidence>
<name>A0ABY4EDG0_VITST</name>
<dbReference type="Gene3D" id="3.40.50.300">
    <property type="entry name" value="P-loop containing nucleotide triphosphate hydrolases"/>
    <property type="match status" value="1"/>
</dbReference>
<gene>
    <name evidence="9" type="ORF">LVJ81_01155</name>
</gene>
<dbReference type="InterPro" id="IPR030381">
    <property type="entry name" value="G_DYNAMIN_dom"/>
</dbReference>
<keyword evidence="5" id="KW-0342">GTP-binding</keyword>
<proteinExistence type="predicted"/>
<dbReference type="PROSITE" id="PS51718">
    <property type="entry name" value="G_DYNAMIN_2"/>
    <property type="match status" value="1"/>
</dbReference>
<evidence type="ECO:0000256" key="7">
    <source>
        <dbReference type="SAM" id="Coils"/>
    </source>
</evidence>
<keyword evidence="3" id="KW-0378">Hydrolase</keyword>
<dbReference type="RefSeq" id="WP_019957011.1">
    <property type="nucleotide sequence ID" value="NZ_CP091512.1"/>
</dbReference>
<protein>
    <submittedName>
        <fullName evidence="9">Dynamin family protein</fullName>
    </submittedName>
</protein>
<organism evidence="9 10">
    <name type="scientific">Vitreoscilla stercoraria</name>
    <dbReference type="NCBI Taxonomy" id="61"/>
    <lineage>
        <taxon>Bacteria</taxon>
        <taxon>Pseudomonadati</taxon>
        <taxon>Pseudomonadota</taxon>
        <taxon>Betaproteobacteria</taxon>
        <taxon>Neisseriales</taxon>
        <taxon>Neisseriaceae</taxon>
        <taxon>Vitreoscilla</taxon>
    </lineage>
</organism>